<dbReference type="InterPro" id="IPR046342">
    <property type="entry name" value="CBS_dom_sf"/>
</dbReference>
<dbReference type="EMBL" id="HG938353">
    <property type="protein sequence ID" value="CDN48041.1"/>
    <property type="molecule type" value="Genomic_DNA"/>
</dbReference>
<dbReference type="SMART" id="SM00116">
    <property type="entry name" value="CBS"/>
    <property type="match status" value="2"/>
</dbReference>
<dbReference type="GeneID" id="24255870"/>
<dbReference type="RefSeq" id="WP_038586992.1">
    <property type="nucleotide sequence ID" value="NZ_HG938353.1"/>
</dbReference>
<feature type="domain" description="CBS" evidence="3">
    <location>
        <begin position="8"/>
        <end position="69"/>
    </location>
</feature>
<organism evidence="4 5">
    <name type="scientific">Neorhizobium galegae bv. orientalis str. HAMBI 540</name>
    <dbReference type="NCBI Taxonomy" id="1028800"/>
    <lineage>
        <taxon>Bacteria</taxon>
        <taxon>Pseudomonadati</taxon>
        <taxon>Pseudomonadota</taxon>
        <taxon>Alphaproteobacteria</taxon>
        <taxon>Hyphomicrobiales</taxon>
        <taxon>Rhizobiaceae</taxon>
        <taxon>Rhizobium/Agrobacterium group</taxon>
        <taxon>Neorhizobium</taxon>
    </lineage>
</organism>
<dbReference type="PANTHER" id="PTHR43080:SF2">
    <property type="entry name" value="CBS DOMAIN-CONTAINING PROTEIN"/>
    <property type="match status" value="1"/>
</dbReference>
<dbReference type="PANTHER" id="PTHR43080">
    <property type="entry name" value="CBS DOMAIN-CONTAINING PROTEIN CBSX3, MITOCHONDRIAL"/>
    <property type="match status" value="1"/>
</dbReference>
<evidence type="ECO:0000256" key="2">
    <source>
        <dbReference type="PROSITE-ProRule" id="PRU00703"/>
    </source>
</evidence>
<dbReference type="Proteomes" id="UP000028181">
    <property type="component" value="Chromosome I"/>
</dbReference>
<gene>
    <name evidence="4" type="ORF">RG540_CH18710</name>
</gene>
<evidence type="ECO:0000313" key="5">
    <source>
        <dbReference type="Proteomes" id="UP000028181"/>
    </source>
</evidence>
<sequence length="144" mass="15410">MAIIVKNMLDAKGRDVVTVAPDKTLLEVAGILNDKKIGAVVVTGMEGRIAGIFTERDLVRAIAGKGASVLDQLVKSAMTTAVQRCKDDTTVDELMGMMSSGRFRHVPVEQDGKLAGIISIGDVVKSRIREIELEAEQIKAYIAG</sequence>
<proteinExistence type="predicted"/>
<dbReference type="CDD" id="cd04623">
    <property type="entry name" value="CBS_pair_bac_euk"/>
    <property type="match status" value="1"/>
</dbReference>
<dbReference type="eggNOG" id="COG0517">
    <property type="taxonomic scope" value="Bacteria"/>
</dbReference>
<protein>
    <submittedName>
        <fullName evidence="4">Putative signal-transduction protein containing cAMP-binding and CBS domains</fullName>
    </submittedName>
</protein>
<dbReference type="SUPFAM" id="SSF54631">
    <property type="entry name" value="CBS-domain pair"/>
    <property type="match status" value="1"/>
</dbReference>
<dbReference type="InterPro" id="IPR000644">
    <property type="entry name" value="CBS_dom"/>
</dbReference>
<name>A0A068SQK5_NEOGA</name>
<dbReference type="Pfam" id="PF00571">
    <property type="entry name" value="CBS"/>
    <property type="match status" value="2"/>
</dbReference>
<dbReference type="PATRIC" id="fig|1028800.3.peg.1888"/>
<dbReference type="InterPro" id="IPR051257">
    <property type="entry name" value="Diverse_CBS-Domain"/>
</dbReference>
<keyword evidence="5" id="KW-1185">Reference proteome</keyword>
<keyword evidence="1 2" id="KW-0129">CBS domain</keyword>
<evidence type="ECO:0000256" key="1">
    <source>
        <dbReference type="ARBA" id="ARBA00023122"/>
    </source>
</evidence>
<accession>A0A068SQK5</accession>
<dbReference type="Gene3D" id="3.10.580.10">
    <property type="entry name" value="CBS-domain"/>
    <property type="match status" value="1"/>
</dbReference>
<dbReference type="InterPro" id="IPR044725">
    <property type="entry name" value="CBSX3_CBS_dom"/>
</dbReference>
<dbReference type="AlphaFoldDB" id="A0A068SQK5"/>
<dbReference type="HOGENOM" id="CLU_040681_3_2_5"/>
<dbReference type="OrthoDB" id="9807125at2"/>
<reference evidence="5" key="1">
    <citation type="journal article" date="2014" name="BMC Genomics">
        <title>Genome sequencing of two Neorhizobium galegae strains reveals a noeT gene responsible for the unusual acetylation of the nodulation factors.</title>
        <authorList>
            <person name="Osterman J."/>
            <person name="Marsh J."/>
            <person name="Laine P.K."/>
            <person name="Zeng Z."/>
            <person name="Alatalo E."/>
            <person name="Sullivan J.T."/>
            <person name="Young J.P."/>
            <person name="Thomas-Oates J."/>
            <person name="Paulin L."/>
            <person name="Lindstrom K."/>
        </authorList>
    </citation>
    <scope>NUCLEOTIDE SEQUENCE [LARGE SCALE GENOMIC DNA]</scope>
    <source>
        <strain evidence="5">HAMBI 540</strain>
    </source>
</reference>
<dbReference type="PROSITE" id="PS51371">
    <property type="entry name" value="CBS"/>
    <property type="match status" value="2"/>
</dbReference>
<evidence type="ECO:0000259" key="3">
    <source>
        <dbReference type="PROSITE" id="PS51371"/>
    </source>
</evidence>
<dbReference type="KEGG" id="ngg:RG540_CH18710"/>
<feature type="domain" description="CBS" evidence="3">
    <location>
        <begin position="78"/>
        <end position="133"/>
    </location>
</feature>
<evidence type="ECO:0000313" key="4">
    <source>
        <dbReference type="EMBL" id="CDN48041.1"/>
    </source>
</evidence>